<dbReference type="AlphaFoldDB" id="A0AAN7ZA66"/>
<reference evidence="1 2" key="1">
    <citation type="submission" date="2023-10" db="EMBL/GenBank/DDBJ databases">
        <title>Draft genome sequence of Xylaria bambusicola isolate GMP-LS, the root and basal stem rot pathogen of sugarcane in Indonesia.</title>
        <authorList>
            <person name="Selvaraj P."/>
            <person name="Muralishankar V."/>
            <person name="Muruganantham S."/>
            <person name="Sp S."/>
            <person name="Haryani S."/>
            <person name="Lau K.J.X."/>
            <person name="Naqvi N.I."/>
        </authorList>
    </citation>
    <scope>NUCLEOTIDE SEQUENCE [LARGE SCALE GENOMIC DNA]</scope>
    <source>
        <strain evidence="1">GMP-LS</strain>
    </source>
</reference>
<keyword evidence="2" id="KW-1185">Reference proteome</keyword>
<dbReference type="Proteomes" id="UP001305414">
    <property type="component" value="Unassembled WGS sequence"/>
</dbReference>
<proteinExistence type="predicted"/>
<comment type="caution">
    <text evidence="1">The sequence shown here is derived from an EMBL/GenBank/DDBJ whole genome shotgun (WGS) entry which is preliminary data.</text>
</comment>
<organism evidence="1 2">
    <name type="scientific">Xylaria bambusicola</name>
    <dbReference type="NCBI Taxonomy" id="326684"/>
    <lineage>
        <taxon>Eukaryota</taxon>
        <taxon>Fungi</taxon>
        <taxon>Dikarya</taxon>
        <taxon>Ascomycota</taxon>
        <taxon>Pezizomycotina</taxon>
        <taxon>Sordariomycetes</taxon>
        <taxon>Xylariomycetidae</taxon>
        <taxon>Xylariales</taxon>
        <taxon>Xylariaceae</taxon>
        <taxon>Xylaria</taxon>
    </lineage>
</organism>
<evidence type="ECO:0000313" key="1">
    <source>
        <dbReference type="EMBL" id="KAK5631356.1"/>
    </source>
</evidence>
<name>A0AAN7ZA66_9PEZI</name>
<protein>
    <submittedName>
        <fullName evidence="1">Uncharacterized protein</fullName>
    </submittedName>
</protein>
<evidence type="ECO:0000313" key="2">
    <source>
        <dbReference type="Proteomes" id="UP001305414"/>
    </source>
</evidence>
<sequence>MADMGAKTKYATQKQLNEMDPILEGLHDQSTVSGRWEGHMESTPVPVENLVCQNRKRSTFQTSC</sequence>
<gene>
    <name evidence="1" type="ORF">RRF57_007070</name>
</gene>
<accession>A0AAN7ZA66</accession>
<dbReference type="EMBL" id="JAWHQM010000019">
    <property type="protein sequence ID" value="KAK5631356.1"/>
    <property type="molecule type" value="Genomic_DNA"/>
</dbReference>